<dbReference type="PANTHER" id="PTHR43751">
    <property type="entry name" value="SULFATASE"/>
    <property type="match status" value="1"/>
</dbReference>
<reference evidence="3 4" key="1">
    <citation type="submission" date="2024-02" db="EMBL/GenBank/DDBJ databases">
        <title>A Gaetbulibacter species isolated from tidal flats and genomic insights of their niches.</title>
        <authorList>
            <person name="Ye Y."/>
        </authorList>
    </citation>
    <scope>NUCLEOTIDE SEQUENCE [LARGE SCALE GENOMIC DNA]</scope>
    <source>
        <strain evidence="3 4">KYW382</strain>
    </source>
</reference>
<dbReference type="SUPFAM" id="SSF53649">
    <property type="entry name" value="Alkaline phosphatase-like"/>
    <property type="match status" value="1"/>
</dbReference>
<organism evidence="3 4">
    <name type="scientific">Gaetbulibacter aestuarii</name>
    <dbReference type="NCBI Taxonomy" id="1502358"/>
    <lineage>
        <taxon>Bacteria</taxon>
        <taxon>Pseudomonadati</taxon>
        <taxon>Bacteroidota</taxon>
        <taxon>Flavobacteriia</taxon>
        <taxon>Flavobacteriales</taxon>
        <taxon>Flavobacteriaceae</taxon>
        <taxon>Gaetbulibacter</taxon>
    </lineage>
</organism>
<gene>
    <name evidence="3" type="ORF">V8G58_03285</name>
</gene>
<comment type="caution">
    <text evidence="3">The sequence shown here is derived from an EMBL/GenBank/DDBJ whole genome shotgun (WGS) entry which is preliminary data.</text>
</comment>
<dbReference type="InterPro" id="IPR011989">
    <property type="entry name" value="ARM-like"/>
</dbReference>
<dbReference type="CDD" id="cd16027">
    <property type="entry name" value="SGSH"/>
    <property type="match status" value="1"/>
</dbReference>
<dbReference type="PANTHER" id="PTHR43751:SF1">
    <property type="entry name" value="SULFATASE ATSG-RELATED"/>
    <property type="match status" value="1"/>
</dbReference>
<keyword evidence="1" id="KW-0732">Signal</keyword>
<sequence length="636" mass="73473">MTKSTLTFFFFWINILSFAQEKPNILWITFEDTSPQFIGCYGNQSAHTPNIDQLAREGFQFTNAFSTGTVCSPSRSTLITGVRTYKMGTGNHRSNYPIPNFIKGFPYYLKQAGYYTSNNVKTDYNIKDEKAFIKEAWDESSNSAGWWKRNPDQPFFSVFNLMDSHQSRTMTLPYETYQNIVWDKLPKNLQISEQDFNMPPNYYDTPEMRKQFARVYNSIALTDYKIGQILKRLDDEGLRDNTIIFCFADHGEGMPRGKTNGINYGYQIPMIAWFPEKYKDLSPWKKVGLVKELVNFEDLAPTMLALAGVDIPDHMKGRVLVTKKRETPPEFIELSNDRSDNGIDMTRSITDGRFIYNRNYLPFMPELRYIRYMEIGDIKQLMREDFHKNNLSQFQKRLFEPRVAETFYDTSTDPWETKNLIDDPGFQNKITPFKKALDSSILAARDVLFLPEYEIDKISEKATPYEYRLDKIKYPFSKIYAIASLSGIRDNSVAKKQIKALKSANDIIRYWAITGLKSQNEKTLFQYKNVIINAITDNYPPVALTAASIAYDLFKDPAAKEALINFCKDPNDYLSLMAINYLLYISDKTPFIEVVKQQASSDTRTYNVKAAGLDFLGILGLVPNTYDYRSSLNPNK</sequence>
<dbReference type="InterPro" id="IPR017850">
    <property type="entry name" value="Alkaline_phosphatase_core_sf"/>
</dbReference>
<dbReference type="SUPFAM" id="SSF48371">
    <property type="entry name" value="ARM repeat"/>
    <property type="match status" value="1"/>
</dbReference>
<feature type="domain" description="Sulfatase N-terminal" evidence="2">
    <location>
        <begin position="23"/>
        <end position="309"/>
    </location>
</feature>
<name>A0ABW7MVU1_9FLAO</name>
<accession>A0ABW7MVU1</accession>
<feature type="signal peptide" evidence="1">
    <location>
        <begin position="1"/>
        <end position="19"/>
    </location>
</feature>
<dbReference type="Gene3D" id="1.25.10.10">
    <property type="entry name" value="Leucine-rich Repeat Variant"/>
    <property type="match status" value="1"/>
</dbReference>
<protein>
    <submittedName>
        <fullName evidence="3">Sulfatase-like hydrolase/transferase</fullName>
    </submittedName>
</protein>
<dbReference type="Gene3D" id="3.40.720.10">
    <property type="entry name" value="Alkaline Phosphatase, subunit A"/>
    <property type="match status" value="1"/>
</dbReference>
<evidence type="ECO:0000313" key="4">
    <source>
        <dbReference type="Proteomes" id="UP001610100"/>
    </source>
</evidence>
<proteinExistence type="predicted"/>
<evidence type="ECO:0000256" key="1">
    <source>
        <dbReference type="SAM" id="SignalP"/>
    </source>
</evidence>
<evidence type="ECO:0000259" key="2">
    <source>
        <dbReference type="Pfam" id="PF00884"/>
    </source>
</evidence>
<keyword evidence="4" id="KW-1185">Reference proteome</keyword>
<dbReference type="InterPro" id="IPR000917">
    <property type="entry name" value="Sulfatase_N"/>
</dbReference>
<dbReference type="RefSeq" id="WP_344739688.1">
    <property type="nucleotide sequence ID" value="NZ_BAABAY010000001.1"/>
</dbReference>
<dbReference type="InterPro" id="IPR016024">
    <property type="entry name" value="ARM-type_fold"/>
</dbReference>
<evidence type="ECO:0000313" key="3">
    <source>
        <dbReference type="EMBL" id="MFH6770946.1"/>
    </source>
</evidence>
<dbReference type="EMBL" id="JBAWKB010000001">
    <property type="protein sequence ID" value="MFH6770946.1"/>
    <property type="molecule type" value="Genomic_DNA"/>
</dbReference>
<feature type="chain" id="PRO_5046755913" evidence="1">
    <location>
        <begin position="20"/>
        <end position="636"/>
    </location>
</feature>
<dbReference type="InterPro" id="IPR052701">
    <property type="entry name" value="GAG_Ulvan_Degrading_Sulfatases"/>
</dbReference>
<dbReference type="Proteomes" id="UP001610100">
    <property type="component" value="Unassembled WGS sequence"/>
</dbReference>
<dbReference type="Pfam" id="PF00884">
    <property type="entry name" value="Sulfatase"/>
    <property type="match status" value="1"/>
</dbReference>